<feature type="compositionally biased region" description="Low complexity" evidence="1">
    <location>
        <begin position="775"/>
        <end position="784"/>
    </location>
</feature>
<evidence type="ECO:0000313" key="4">
    <source>
        <dbReference type="Proteomes" id="UP000007494"/>
    </source>
</evidence>
<evidence type="ECO:0000313" key="3">
    <source>
        <dbReference type="EMBL" id="CEL70043.1"/>
    </source>
</evidence>
<dbReference type="Proteomes" id="UP000007494">
    <property type="component" value="Chromosome XI"/>
</dbReference>
<dbReference type="VEuPathDB" id="ToxoDB:NCLIV_057340"/>
<feature type="compositionally biased region" description="Basic and acidic residues" evidence="1">
    <location>
        <begin position="834"/>
        <end position="843"/>
    </location>
</feature>
<evidence type="ECO:0000313" key="2">
    <source>
        <dbReference type="EMBL" id="CBZ55311.1"/>
    </source>
</evidence>
<proteinExistence type="predicted"/>
<feature type="region of interest" description="Disordered" evidence="1">
    <location>
        <begin position="159"/>
        <end position="180"/>
    </location>
</feature>
<name>F0VNL5_NEOCL</name>
<protein>
    <submittedName>
        <fullName evidence="2">Uncharacterized protein</fullName>
    </submittedName>
</protein>
<organism evidence="2 4">
    <name type="scientific">Neospora caninum (strain Liverpool)</name>
    <dbReference type="NCBI Taxonomy" id="572307"/>
    <lineage>
        <taxon>Eukaryota</taxon>
        <taxon>Sar</taxon>
        <taxon>Alveolata</taxon>
        <taxon>Apicomplexa</taxon>
        <taxon>Conoidasida</taxon>
        <taxon>Coccidia</taxon>
        <taxon>Eucoccidiorida</taxon>
        <taxon>Eimeriorina</taxon>
        <taxon>Sarcocystidae</taxon>
        <taxon>Neospora</taxon>
    </lineage>
</organism>
<feature type="region of interest" description="Disordered" evidence="1">
    <location>
        <begin position="338"/>
        <end position="438"/>
    </location>
</feature>
<feature type="compositionally biased region" description="Low complexity" evidence="1">
    <location>
        <begin position="348"/>
        <end position="377"/>
    </location>
</feature>
<dbReference type="EMBL" id="FR823392">
    <property type="protein sequence ID" value="CBZ55311.1"/>
    <property type="molecule type" value="Genomic_DNA"/>
</dbReference>
<dbReference type="InParanoid" id="F0VNL5"/>
<keyword evidence="4" id="KW-1185">Reference proteome</keyword>
<feature type="region of interest" description="Disordered" evidence="1">
    <location>
        <begin position="750"/>
        <end position="807"/>
    </location>
</feature>
<feature type="compositionally biased region" description="Basic and acidic residues" evidence="1">
    <location>
        <begin position="785"/>
        <end position="807"/>
    </location>
</feature>
<feature type="region of interest" description="Disordered" evidence="1">
    <location>
        <begin position="107"/>
        <end position="134"/>
    </location>
</feature>
<feature type="region of interest" description="Disordered" evidence="1">
    <location>
        <begin position="522"/>
        <end position="543"/>
    </location>
</feature>
<dbReference type="AlphaFoldDB" id="F0VNL5"/>
<reference evidence="2" key="1">
    <citation type="submission" date="2011-02" db="EMBL/GenBank/DDBJ databases">
        <authorList>
            <person name="Aslett M."/>
        </authorList>
    </citation>
    <scope>NUCLEOTIDE SEQUENCE</scope>
    <source>
        <strain evidence="2">Liverpool</strain>
    </source>
</reference>
<dbReference type="eggNOG" id="ENOG502TMKM">
    <property type="taxonomic scope" value="Eukaryota"/>
</dbReference>
<gene>
    <name evidence="3" type="ORF">BN1204_057340</name>
    <name evidence="2" type="ORF">NCLIV_057340</name>
</gene>
<dbReference type="OMA" id="SEWLANK"/>
<feature type="compositionally biased region" description="Polar residues" evidence="1">
    <location>
        <begin position="678"/>
        <end position="691"/>
    </location>
</feature>
<feature type="region of interest" description="Disordered" evidence="1">
    <location>
        <begin position="236"/>
        <end position="264"/>
    </location>
</feature>
<evidence type="ECO:0000256" key="1">
    <source>
        <dbReference type="SAM" id="MobiDB-lite"/>
    </source>
</evidence>
<sequence length="874" mass="92397">MVTAPWRRERVRGSLASSTGLRKASTQCQSVLVSEWLANKLIRRYLEAFTEQTWPAVVKWTFVLGVLSLKNSGIPFHSLSVEDLVDIVNQNGYSSLTPAQRLVPLQWATSTPSRSEPREDSVSPAPRCRDGAAGVSTADATAASGGACRKRVTFSRQLAGSPGHSASAVARKPSSDWRAGDPAVFVPPRAAPISSLPEAPAGFSSAPETYPSWWGDSAFPPRANCPYTAAALGPRLAPPSLSSPRGAPLSSASGEEPPAASARLSAVHTPHASCVCGAQENRLVSSRPDFEPDGATATPKFGCFAGLKTRGELDAPFCSAFPPSVALSPSCLPCALPGSHPSSSKFPRGAAGLAGAGSRLQAAPKPAHGSSPPSGSANPRLTPRSHDETPSLSSLSPCRPAARALPAERRRSHAARLKQRNLHASRPAPRPLPPIDGFQAFRPAQEARWVCTLRPSSHRHLPPPSPRTTSARERGISCSSRMHAQAPLWEGGGVEACESFGNAEEKHSALPPWGLETPFLVGTEEPSLSAPPRDSPRPRDSGEDAAIAHAVETARAAATPFRRAFQEETFEDLPEGSPKLACSSYFEAALAAYSENPGGRIPGGHPEGGSPRARVACSWEIDVHGRSKRADKNASLACFPGGSEMRFGRGSFGARNPISLAEVSGGLGSRPRVHAAPSASSEVEELNSSPRSAARESRTDSETLSSLSLDRVAFSPSGVAARGLTAADVSFAPLPHPGGERLALSGDEVAFEGRGNSSPGVEGERRRAVQEASPLRESFLSSESSFREAGRPAADRSPEVEGRLTRRQTELWREKESAAIKDLLEVYWGEAEQIEKGESKGDSELEDTQEATCFDSPEIASPETENLPIDSSPE</sequence>
<feature type="region of interest" description="Disordered" evidence="1">
    <location>
        <begin position="663"/>
        <end position="704"/>
    </location>
</feature>
<reference evidence="4" key="3">
    <citation type="journal article" date="2012" name="PLoS Pathog.">
        <title>Comparative genomics of the apicomplexan parasites Toxoplasma gondii and Neospora caninum: Coccidia differing in host range and transmission strategy.</title>
        <authorList>
            <person name="Reid A.J."/>
            <person name="Vermont S.J."/>
            <person name="Cotton J.A."/>
            <person name="Harris D."/>
            <person name="Hill-Cawthorne G.A."/>
            <person name="Konen-Waisman S."/>
            <person name="Latham S.M."/>
            <person name="Mourier T."/>
            <person name="Norton R."/>
            <person name="Quail M.A."/>
            <person name="Sanders M."/>
            <person name="Shanmugam D."/>
            <person name="Sohal A."/>
            <person name="Wasmuth J.D."/>
            <person name="Brunk B."/>
            <person name="Grigg M.E."/>
            <person name="Howard J.C."/>
            <person name="Parkinson J."/>
            <person name="Roos D.S."/>
            <person name="Trees A.J."/>
            <person name="Berriman M."/>
            <person name="Pain A."/>
            <person name="Wastling J.M."/>
        </authorList>
    </citation>
    <scope>NUCLEOTIDE SEQUENCE [LARGE SCALE GENOMIC DNA]</scope>
    <source>
        <strain evidence="4">Liverpool</strain>
    </source>
</reference>
<dbReference type="GeneID" id="13440724"/>
<accession>F0VNL5</accession>
<feature type="compositionally biased region" description="Low complexity" evidence="1">
    <location>
        <begin position="236"/>
        <end position="262"/>
    </location>
</feature>
<reference evidence="2" key="2">
    <citation type="submission" date="2011-03" db="EMBL/GenBank/DDBJ databases">
        <title>Comparative genomics and transcriptomics of Neospora caninum and Toxoplasma gondii.</title>
        <authorList>
            <person name="Reid A.J."/>
            <person name="Sohal A."/>
            <person name="Harris D."/>
            <person name="Quail M."/>
            <person name="Sanders M."/>
            <person name="Berriman M."/>
            <person name="Wastling J.M."/>
            <person name="Pain A."/>
        </authorList>
    </citation>
    <scope>NUCLEOTIDE SEQUENCE</scope>
    <source>
        <strain evidence="2">Liverpool</strain>
    </source>
</reference>
<dbReference type="OrthoDB" id="331541at2759"/>
<dbReference type="EMBL" id="LN714486">
    <property type="protein sequence ID" value="CEL70043.1"/>
    <property type="molecule type" value="Genomic_DNA"/>
</dbReference>
<reference evidence="3" key="4">
    <citation type="journal article" date="2015" name="PLoS ONE">
        <title>Comprehensive Evaluation of Toxoplasma gondii VEG and Neospora caninum LIV Genomes with Tachyzoite Stage Transcriptome and Proteome Defines Novel Transcript Features.</title>
        <authorList>
            <person name="Ramaprasad A."/>
            <person name="Mourier T."/>
            <person name="Naeem R."/>
            <person name="Malas T.B."/>
            <person name="Moussa E."/>
            <person name="Panigrahi A."/>
            <person name="Vermont S.J."/>
            <person name="Otto T.D."/>
            <person name="Wastling J."/>
            <person name="Pain A."/>
        </authorList>
    </citation>
    <scope>NUCLEOTIDE SEQUENCE</scope>
    <source>
        <strain evidence="3">Liverpool</strain>
    </source>
</reference>
<feature type="compositionally biased region" description="Basic residues" evidence="1">
    <location>
        <begin position="410"/>
        <end position="423"/>
    </location>
</feature>
<dbReference type="RefSeq" id="XP_003885339.1">
    <property type="nucleotide sequence ID" value="XM_003885290.1"/>
</dbReference>
<feature type="region of interest" description="Disordered" evidence="1">
    <location>
        <begin position="834"/>
        <end position="874"/>
    </location>
</feature>